<evidence type="ECO:0000259" key="3">
    <source>
        <dbReference type="PROSITE" id="PS50110"/>
    </source>
</evidence>
<dbReference type="InterPro" id="IPR001789">
    <property type="entry name" value="Sig_transdc_resp-reg_receiver"/>
</dbReference>
<comment type="caution">
    <text evidence="4">The sequence shown here is derived from an EMBL/GenBank/DDBJ whole genome shotgun (WGS) entry which is preliminary data.</text>
</comment>
<name>A0A1F5N5A1_9BACT</name>
<dbReference type="EMBL" id="MFDV01000003">
    <property type="protein sequence ID" value="OGE72732.1"/>
    <property type="molecule type" value="Genomic_DNA"/>
</dbReference>
<evidence type="ECO:0000256" key="1">
    <source>
        <dbReference type="ARBA" id="ARBA00022553"/>
    </source>
</evidence>
<dbReference type="SUPFAM" id="SSF52172">
    <property type="entry name" value="CheY-like"/>
    <property type="match status" value="1"/>
</dbReference>
<reference evidence="4 5" key="1">
    <citation type="journal article" date="2016" name="Nat. Commun.">
        <title>Thousands of microbial genomes shed light on interconnected biogeochemical processes in an aquifer system.</title>
        <authorList>
            <person name="Anantharaman K."/>
            <person name="Brown C.T."/>
            <person name="Hug L.A."/>
            <person name="Sharon I."/>
            <person name="Castelle C.J."/>
            <person name="Probst A.J."/>
            <person name="Thomas B.C."/>
            <person name="Singh A."/>
            <person name="Wilkins M.J."/>
            <person name="Karaoz U."/>
            <person name="Brodie E.L."/>
            <person name="Williams K.H."/>
            <person name="Hubbard S.S."/>
            <person name="Banfield J.F."/>
        </authorList>
    </citation>
    <scope>NUCLEOTIDE SEQUENCE [LARGE SCALE GENOMIC DNA]</scope>
</reference>
<organism evidence="4 5">
    <name type="scientific">Candidatus Daviesbacteria bacterium RIFCSPLOWO2_02_FULL_38_15</name>
    <dbReference type="NCBI Taxonomy" id="1797794"/>
    <lineage>
        <taxon>Bacteria</taxon>
        <taxon>Candidatus Daviesiibacteriota</taxon>
    </lineage>
</organism>
<dbReference type="GO" id="GO:0000160">
    <property type="term" value="P:phosphorelay signal transduction system"/>
    <property type="evidence" value="ECO:0007669"/>
    <property type="project" value="InterPro"/>
</dbReference>
<dbReference type="Pfam" id="PF00072">
    <property type="entry name" value="Response_reg"/>
    <property type="match status" value="1"/>
</dbReference>
<dbReference type="PROSITE" id="PS50110">
    <property type="entry name" value="RESPONSE_REGULATORY"/>
    <property type="match status" value="1"/>
</dbReference>
<evidence type="ECO:0000313" key="5">
    <source>
        <dbReference type="Proteomes" id="UP000177057"/>
    </source>
</evidence>
<gene>
    <name evidence="4" type="ORF">A3H40_02620</name>
</gene>
<protein>
    <recommendedName>
        <fullName evidence="3">Response regulatory domain-containing protein</fullName>
    </recommendedName>
</protein>
<sequence>MSNNKTILFIEDEEDIISMYEHKFRSGGFNFLSALKGGTGFTMAKKQRPAIILLDMKLPDMDGLEVLTKLKEEKETKDIPVILFSNAYQKEYESKGKELGAEQFILKTKVMPAEMLNIIQNRLSVTQN</sequence>
<dbReference type="STRING" id="1797794.A3H40_02620"/>
<dbReference type="InterPro" id="IPR011006">
    <property type="entry name" value="CheY-like_superfamily"/>
</dbReference>
<accession>A0A1F5N5A1</accession>
<dbReference type="Proteomes" id="UP000177057">
    <property type="component" value="Unassembled WGS sequence"/>
</dbReference>
<dbReference type="PANTHER" id="PTHR44591:SF3">
    <property type="entry name" value="RESPONSE REGULATORY DOMAIN-CONTAINING PROTEIN"/>
    <property type="match status" value="1"/>
</dbReference>
<dbReference type="InterPro" id="IPR050595">
    <property type="entry name" value="Bact_response_regulator"/>
</dbReference>
<dbReference type="SMART" id="SM00448">
    <property type="entry name" value="REC"/>
    <property type="match status" value="1"/>
</dbReference>
<keyword evidence="1 2" id="KW-0597">Phosphoprotein</keyword>
<proteinExistence type="predicted"/>
<dbReference type="CDD" id="cd00156">
    <property type="entry name" value="REC"/>
    <property type="match status" value="1"/>
</dbReference>
<evidence type="ECO:0000313" key="4">
    <source>
        <dbReference type="EMBL" id="OGE72732.1"/>
    </source>
</evidence>
<dbReference type="Gene3D" id="3.40.50.2300">
    <property type="match status" value="1"/>
</dbReference>
<dbReference type="AlphaFoldDB" id="A0A1F5N5A1"/>
<evidence type="ECO:0000256" key="2">
    <source>
        <dbReference type="PROSITE-ProRule" id="PRU00169"/>
    </source>
</evidence>
<feature type="domain" description="Response regulatory" evidence="3">
    <location>
        <begin position="6"/>
        <end position="122"/>
    </location>
</feature>
<dbReference type="PANTHER" id="PTHR44591">
    <property type="entry name" value="STRESS RESPONSE REGULATOR PROTEIN 1"/>
    <property type="match status" value="1"/>
</dbReference>
<feature type="modified residue" description="4-aspartylphosphate" evidence="2">
    <location>
        <position position="55"/>
    </location>
</feature>